<dbReference type="STRING" id="1508404.JMA_20150"/>
<reference evidence="3 4" key="1">
    <citation type="submission" date="2014-08" db="EMBL/GenBank/DDBJ databases">
        <title>Complete genome of a marine bacteria Jeotgalibacillus malaysiensis.</title>
        <authorList>
            <person name="Yaakop A.S."/>
            <person name="Chan K.-G."/>
            <person name="Goh K.M."/>
        </authorList>
    </citation>
    <scope>NUCLEOTIDE SEQUENCE [LARGE SCALE GENOMIC DNA]</scope>
    <source>
        <strain evidence="3 4">D5</strain>
    </source>
</reference>
<feature type="domain" description="CAAX prenyl protease 2/Lysostaphin resistance protein A-like" evidence="2">
    <location>
        <begin position="93"/>
        <end position="175"/>
    </location>
</feature>
<keyword evidence="1" id="KW-0812">Transmembrane</keyword>
<evidence type="ECO:0000259" key="2">
    <source>
        <dbReference type="Pfam" id="PF02517"/>
    </source>
</evidence>
<dbReference type="BioCyc" id="JESP1508404:G14D9-11270-MONOMER"/>
<proteinExistence type="predicted"/>
<dbReference type="GO" id="GO:0080120">
    <property type="term" value="P:CAAX-box protein maturation"/>
    <property type="evidence" value="ECO:0007669"/>
    <property type="project" value="UniProtKB-ARBA"/>
</dbReference>
<feature type="transmembrane region" description="Helical" evidence="1">
    <location>
        <begin position="12"/>
        <end position="35"/>
    </location>
</feature>
<keyword evidence="1" id="KW-0472">Membrane</keyword>
<dbReference type="KEGG" id="jeo:JMA_20150"/>
<keyword evidence="1" id="KW-1133">Transmembrane helix</keyword>
<feature type="transmembrane region" description="Helical" evidence="1">
    <location>
        <begin position="111"/>
        <end position="131"/>
    </location>
</feature>
<feature type="transmembrane region" description="Helical" evidence="1">
    <location>
        <begin position="86"/>
        <end position="105"/>
    </location>
</feature>
<organism evidence="3 4">
    <name type="scientific">Jeotgalibacillus malaysiensis</name>
    <dbReference type="NCBI Taxonomy" id="1508404"/>
    <lineage>
        <taxon>Bacteria</taxon>
        <taxon>Bacillati</taxon>
        <taxon>Bacillota</taxon>
        <taxon>Bacilli</taxon>
        <taxon>Bacillales</taxon>
        <taxon>Caryophanaceae</taxon>
        <taxon>Jeotgalibacillus</taxon>
    </lineage>
</organism>
<dbReference type="EMBL" id="CP009416">
    <property type="protein sequence ID" value="AJD91332.1"/>
    <property type="molecule type" value="Genomic_DNA"/>
</dbReference>
<dbReference type="InterPro" id="IPR003675">
    <property type="entry name" value="Rce1/LyrA-like_dom"/>
</dbReference>
<dbReference type="AlphaFoldDB" id="A0A0B5ARU0"/>
<feature type="transmembrane region" description="Helical" evidence="1">
    <location>
        <begin position="41"/>
        <end position="65"/>
    </location>
</feature>
<protein>
    <recommendedName>
        <fullName evidence="2">CAAX prenyl protease 2/Lysostaphin resistance protein A-like domain-containing protein</fullName>
    </recommendedName>
</protein>
<evidence type="ECO:0000313" key="3">
    <source>
        <dbReference type="EMBL" id="AJD91332.1"/>
    </source>
</evidence>
<keyword evidence="4" id="KW-1185">Reference proteome</keyword>
<dbReference type="GO" id="GO:0004175">
    <property type="term" value="F:endopeptidase activity"/>
    <property type="evidence" value="ECO:0007669"/>
    <property type="project" value="UniProtKB-ARBA"/>
</dbReference>
<feature type="transmembrane region" description="Helical" evidence="1">
    <location>
        <begin position="138"/>
        <end position="156"/>
    </location>
</feature>
<sequence length="188" mass="21196">MNRKTYYPCSVLIRAVVLSQLIIVVAALLLAGILFQTTNEFMAIFSFDMNVLAIGLIVGAVCVAADLLLMKILPEQAFDDGGINERLFTCLQPVQIFFLTLLIAFSEELLFRGVLQTHIGYVLASIVFIAVHVRYLKNTYLLINVTILSFLLGYVYESTESLWSVFIIHFIIDYILGIYIHYSNKEGV</sequence>
<dbReference type="Pfam" id="PF02517">
    <property type="entry name" value="Rce1-like"/>
    <property type="match status" value="1"/>
</dbReference>
<name>A0A0B5ARU0_9BACL</name>
<dbReference type="HOGENOM" id="CLU_108801_0_0_9"/>
<evidence type="ECO:0000256" key="1">
    <source>
        <dbReference type="SAM" id="Phobius"/>
    </source>
</evidence>
<dbReference type="OrthoDB" id="1523022at2"/>
<gene>
    <name evidence="3" type="ORF">JMA_20150</name>
</gene>
<evidence type="ECO:0000313" key="4">
    <source>
        <dbReference type="Proteomes" id="UP000031449"/>
    </source>
</evidence>
<feature type="transmembrane region" description="Helical" evidence="1">
    <location>
        <begin position="162"/>
        <end position="182"/>
    </location>
</feature>
<dbReference type="Proteomes" id="UP000031449">
    <property type="component" value="Chromosome"/>
</dbReference>
<accession>A0A0B5ARU0</accession>